<dbReference type="InterPro" id="IPR057249">
    <property type="entry name" value="Globin_CP_ADGB"/>
</dbReference>
<accession>A0AAV3AVW9</accession>
<dbReference type="GO" id="GO:0019825">
    <property type="term" value="F:oxygen binding"/>
    <property type="evidence" value="ECO:0007669"/>
    <property type="project" value="InterPro"/>
</dbReference>
<gene>
    <name evidence="8" type="ORF">GDO54_011063</name>
</gene>
<dbReference type="InterPro" id="IPR001300">
    <property type="entry name" value="Peptidase_C2_calpain_cat"/>
</dbReference>
<proteinExistence type="predicted"/>
<evidence type="ECO:0000256" key="5">
    <source>
        <dbReference type="SAM" id="MobiDB-lite"/>
    </source>
</evidence>
<evidence type="ECO:0000256" key="1">
    <source>
        <dbReference type="ARBA" id="ARBA00022617"/>
    </source>
</evidence>
<dbReference type="SUPFAM" id="SSF54001">
    <property type="entry name" value="Cysteine proteinases"/>
    <property type="match status" value="1"/>
</dbReference>
<dbReference type="SMART" id="SM00230">
    <property type="entry name" value="CysPc"/>
    <property type="match status" value="1"/>
</dbReference>
<feature type="compositionally biased region" description="Basic and acidic residues" evidence="5">
    <location>
        <begin position="1099"/>
        <end position="1110"/>
    </location>
</feature>
<dbReference type="GO" id="GO:0006508">
    <property type="term" value="P:proteolysis"/>
    <property type="evidence" value="ECO:0007669"/>
    <property type="project" value="InterPro"/>
</dbReference>
<sequence>MASLVASTVAASVEFKKGRFSIWPEWNEADINSEKWDAGKSSKEKDKAGKGPAIHFFDDPEGKIELPANLKVHCWKRPNEFITNMTPIVVKDETSCNLLSANEHLMESELMRWIISEVSAVWKINNENVTDNKAASAESPTLIWKPWEHIYALCKAVKGHVPLYNSYGKYIVKLYWMGCWRKIVVDDTLPFSEDDKLLLPATMCEAELWPMLLSKAIIKLASIDTNGFAKRELGEFTVLHSLTGWLPEVIPLQNDFHSDVWNFLKRIVPEFTLPADDHVEPKPAATEDEIKDKLTEVKPGIPVPVIVKPPERPNKEKSDSKDTGKKKGDEEKTRSAAHSARPPSELSNILPESASVPLVPQMVVLASYVPLHLSEQKISILGQMADSSEKLRHYGLSHIYSHPVLVSRTRSCPLVALPKQPPVPQWKPLRQKKEMEITDEAKEEIEKKPDQFVEISTPFLNFRLNPLSVPSEGHLTGTSGSSLLISSLASVSETEENVQILSEIVAGDSQTTDISNQQLLFKDREEGTETSAEFVFVIKELQDTTDDREQGSYYLFVDNVKPTEILVSFSALVRWGDSHLKPPSSQKGLLIAEQFSWKSLLSGPVVLKINTYVTKASVINLPPGRHVVHFTASSPLGHHIHLCSTVPFVFGDEETVMPYLDKESYRFMEKATSILKAILNVMHTFSNENELTRAFKELMLTHYPQEIKLKHLGKTEEHFKSFNIALWKIMSEAVGNKITLDLVFAFRAFTLDFSTITSAESHSMQDSKPGVPASWQNRTATALEETSAIKLQAWWRQLFIKKCWNARKSGTKENAVVKTTFDRICVSVESNAEHYGISLLRYLFRHSPVSHEYPCYEDEKYRITFTDYSVTYTDQPANSWFVVFREVFNVSEDMLVVPKMYTSIPVCGLHVINNDTLEEIPRLFNKVAPHIYTKNKKGYTFMAEAHTGEYTLPSGKWRLRLIGACRPLPSLSRDLVNNAFSTKEIRDYYIPQSKDLMFRYSVKAAIEHIATVHVQTSKSDVFIKVQIFDNHEEVVSVTGKGQAVIPAFCFLPTERPLSAYSSKSQVLSSGTKKGRNGSGGSQRNSKPSSRPGSTAAIQHTEENESNEEKTPTPQPAHKYIIQATVLYKSWMLTESQAAFVHSLKEMEKQEMKVYADKQEETASETTNNSESQKPAGTPKMARKGKEKISEKPEKEKSGKEKDKDRERLQSTPTLRPESQAQHQIDTSKPFWTLRLVSETSEAETLEIKKDTERIDEIRAMKQAWEAAEPGRAVKALQSRLQYVNKYIQKANTETAENVVQDSPTVTIEEGKKTKPEPVVKDEYVIQQKALQKTEEIRKFKQLREEVTKHREQEKNARNLLKQKVLQMYEDLQMSLDNARESILSAREQYRNKLLEAEKIKQESQTAGDGVATAEREKSPSAQKRKSAMRK</sequence>
<dbReference type="Gene3D" id="1.10.490.10">
    <property type="entry name" value="Globins"/>
    <property type="match status" value="1"/>
</dbReference>
<dbReference type="InterPro" id="IPR038765">
    <property type="entry name" value="Papain-like_cys_pep_sf"/>
</dbReference>
<feature type="region of interest" description="Disordered" evidence="5">
    <location>
        <begin position="302"/>
        <end position="348"/>
    </location>
</feature>
<comment type="caution">
    <text evidence="8">The sequence shown here is derived from an EMBL/GenBank/DDBJ whole genome shotgun (WGS) entry which is preliminary data.</text>
</comment>
<keyword evidence="9" id="KW-1185">Reference proteome</keyword>
<dbReference type="GO" id="GO:0004198">
    <property type="term" value="F:calcium-dependent cysteine-type endopeptidase activity"/>
    <property type="evidence" value="ECO:0007669"/>
    <property type="project" value="InterPro"/>
</dbReference>
<keyword evidence="3" id="KW-0408">Iron</keyword>
<comment type="caution">
    <text evidence="4">Lacks conserved residue(s) required for the propagation of feature annotation.</text>
</comment>
<feature type="region of interest" description="Disordered" evidence="5">
    <location>
        <begin position="275"/>
        <end position="294"/>
    </location>
</feature>
<dbReference type="GO" id="GO:0020037">
    <property type="term" value="F:heme binding"/>
    <property type="evidence" value="ECO:0007669"/>
    <property type="project" value="InterPro"/>
</dbReference>
<dbReference type="Proteomes" id="UP001181693">
    <property type="component" value="Unassembled WGS sequence"/>
</dbReference>
<feature type="region of interest" description="Disordered" evidence="5">
    <location>
        <begin position="1154"/>
        <end position="1229"/>
    </location>
</feature>
<dbReference type="Pfam" id="PF22069">
    <property type="entry name" value="Androglobin_IV"/>
    <property type="match status" value="1"/>
</dbReference>
<keyword evidence="1" id="KW-0349">Heme</keyword>
<reference evidence="8" key="1">
    <citation type="thesis" date="2020" institute="ProQuest LLC" country="789 East Eisenhower Parkway, Ann Arbor, MI, USA">
        <title>Comparative Genomics and Chromosome Evolution.</title>
        <authorList>
            <person name="Mudd A.B."/>
        </authorList>
    </citation>
    <scope>NUCLEOTIDE SEQUENCE</scope>
    <source>
        <strain evidence="8">1538</strain>
        <tissue evidence="8">Blood</tissue>
    </source>
</reference>
<dbReference type="CDD" id="cd22307">
    <property type="entry name" value="Adgb_C_mid-like"/>
    <property type="match status" value="1"/>
</dbReference>
<feature type="region of interest" description="Disordered" evidence="5">
    <location>
        <begin position="1396"/>
        <end position="1430"/>
    </location>
</feature>
<dbReference type="GO" id="GO:0046872">
    <property type="term" value="F:metal ion binding"/>
    <property type="evidence" value="ECO:0007669"/>
    <property type="project" value="UniProtKB-KW"/>
</dbReference>
<dbReference type="PROSITE" id="PS50203">
    <property type="entry name" value="CALPAIN_CAT"/>
    <property type="match status" value="1"/>
</dbReference>
<feature type="region of interest" description="Disordered" evidence="5">
    <location>
        <begin position="1062"/>
        <end position="1116"/>
    </location>
</feature>
<keyword evidence="2" id="KW-0479">Metal-binding</keyword>
<evidence type="ECO:0000256" key="3">
    <source>
        <dbReference type="ARBA" id="ARBA00023004"/>
    </source>
</evidence>
<feature type="compositionally biased region" description="Polar residues" evidence="5">
    <location>
        <begin position="1087"/>
        <end position="1097"/>
    </location>
</feature>
<organism evidence="8 9">
    <name type="scientific">Pyxicephalus adspersus</name>
    <name type="common">African bullfrog</name>
    <dbReference type="NCBI Taxonomy" id="30357"/>
    <lineage>
        <taxon>Eukaryota</taxon>
        <taxon>Metazoa</taxon>
        <taxon>Chordata</taxon>
        <taxon>Craniata</taxon>
        <taxon>Vertebrata</taxon>
        <taxon>Euteleostomi</taxon>
        <taxon>Amphibia</taxon>
        <taxon>Batrachia</taxon>
        <taxon>Anura</taxon>
        <taxon>Neobatrachia</taxon>
        <taxon>Ranoidea</taxon>
        <taxon>Pyxicephalidae</taxon>
        <taxon>Pyxicephalinae</taxon>
        <taxon>Pyxicephalus</taxon>
    </lineage>
</organism>
<evidence type="ECO:0000256" key="2">
    <source>
        <dbReference type="ARBA" id="ARBA00022723"/>
    </source>
</evidence>
<dbReference type="Pfam" id="PF22068">
    <property type="entry name" value="Androglobin_II"/>
    <property type="match status" value="1"/>
</dbReference>
<evidence type="ECO:0000313" key="9">
    <source>
        <dbReference type="Proteomes" id="UP001181693"/>
    </source>
</evidence>
<feature type="domain" description="Calpain catalytic" evidence="6">
    <location>
        <begin position="75"/>
        <end position="268"/>
    </location>
</feature>
<dbReference type="InterPro" id="IPR053033">
    <property type="entry name" value="Androglobin-like"/>
</dbReference>
<feature type="compositionally biased region" description="Basic and acidic residues" evidence="5">
    <location>
        <begin position="1186"/>
        <end position="1208"/>
    </location>
</feature>
<protein>
    <recommendedName>
        <fullName evidence="10">Androglobin</fullName>
    </recommendedName>
</protein>
<feature type="compositionally biased region" description="Polar residues" evidence="5">
    <location>
        <begin position="1062"/>
        <end position="1071"/>
    </location>
</feature>
<dbReference type="Pfam" id="PF22070">
    <property type="entry name" value="Androglobin_V"/>
    <property type="match status" value="1"/>
</dbReference>
<feature type="compositionally biased region" description="Basic and acidic residues" evidence="5">
    <location>
        <begin position="309"/>
        <end position="334"/>
    </location>
</feature>
<dbReference type="InterPro" id="IPR054095">
    <property type="entry name" value="Androglobin_V"/>
</dbReference>
<dbReference type="EMBL" id="DYDO01000004">
    <property type="protein sequence ID" value="DBA26857.1"/>
    <property type="molecule type" value="Genomic_DNA"/>
</dbReference>
<dbReference type="PROSITE" id="PS52042">
    <property type="entry name" value="GLOBIN_CP_ADGB"/>
    <property type="match status" value="1"/>
</dbReference>
<dbReference type="InterPro" id="IPR054094">
    <property type="entry name" value="Androglobin_IV"/>
</dbReference>
<dbReference type="InterPro" id="IPR012292">
    <property type="entry name" value="Globin/Proto"/>
</dbReference>
<feature type="compositionally biased region" description="Polar residues" evidence="5">
    <location>
        <begin position="1209"/>
        <end position="1226"/>
    </location>
</feature>
<evidence type="ECO:0000313" key="8">
    <source>
        <dbReference type="EMBL" id="DBA26857.1"/>
    </source>
</evidence>
<evidence type="ECO:0000256" key="4">
    <source>
        <dbReference type="PROSITE-ProRule" id="PRU00239"/>
    </source>
</evidence>
<evidence type="ECO:0000259" key="7">
    <source>
        <dbReference type="PROSITE" id="PS52042"/>
    </source>
</evidence>
<evidence type="ECO:0008006" key="10">
    <source>
        <dbReference type="Google" id="ProtNLM"/>
    </source>
</evidence>
<evidence type="ECO:0000259" key="6">
    <source>
        <dbReference type="PROSITE" id="PS50203"/>
    </source>
</evidence>
<name>A0AAV3AVW9_PYXAD</name>
<dbReference type="PANTHER" id="PTHR46298:SF1">
    <property type="entry name" value="ANDROGLOBIN"/>
    <property type="match status" value="1"/>
</dbReference>
<dbReference type="Pfam" id="PF00648">
    <property type="entry name" value="Peptidase_C2"/>
    <property type="match status" value="1"/>
</dbReference>
<dbReference type="PANTHER" id="PTHR46298">
    <property type="entry name" value="ANDROGLOBIN"/>
    <property type="match status" value="1"/>
</dbReference>
<dbReference type="InterPro" id="IPR054093">
    <property type="entry name" value="Androglobin_II"/>
</dbReference>
<feature type="domain" description="Globin" evidence="7">
    <location>
        <begin position="641"/>
        <end position="846"/>
    </location>
</feature>